<name>A0A8D9EY56_9HEMI</name>
<keyword evidence="1" id="KW-1133">Transmembrane helix</keyword>
<proteinExistence type="predicted"/>
<evidence type="ECO:0000313" key="2">
    <source>
        <dbReference type="EMBL" id="CAG6769992.1"/>
    </source>
</evidence>
<accession>A0A8D9EY56</accession>
<keyword evidence="1" id="KW-0812">Transmembrane</keyword>
<evidence type="ECO:0000256" key="1">
    <source>
        <dbReference type="SAM" id="Phobius"/>
    </source>
</evidence>
<dbReference type="AlphaFoldDB" id="A0A8D9EY56"/>
<keyword evidence="1" id="KW-0472">Membrane</keyword>
<dbReference type="EMBL" id="HBUF01580237">
    <property type="protein sequence ID" value="CAG6769992.1"/>
    <property type="molecule type" value="Transcribed_RNA"/>
</dbReference>
<feature type="transmembrane region" description="Helical" evidence="1">
    <location>
        <begin position="351"/>
        <end position="369"/>
    </location>
</feature>
<reference evidence="2" key="1">
    <citation type="submission" date="2021-05" db="EMBL/GenBank/DDBJ databases">
        <authorList>
            <person name="Alioto T."/>
            <person name="Alioto T."/>
            <person name="Gomez Garrido J."/>
        </authorList>
    </citation>
    <scope>NUCLEOTIDE SEQUENCE</scope>
</reference>
<organism evidence="2">
    <name type="scientific">Cacopsylla melanoneura</name>
    <dbReference type="NCBI Taxonomy" id="428564"/>
    <lineage>
        <taxon>Eukaryota</taxon>
        <taxon>Metazoa</taxon>
        <taxon>Ecdysozoa</taxon>
        <taxon>Arthropoda</taxon>
        <taxon>Hexapoda</taxon>
        <taxon>Insecta</taxon>
        <taxon>Pterygota</taxon>
        <taxon>Neoptera</taxon>
        <taxon>Paraneoptera</taxon>
        <taxon>Hemiptera</taxon>
        <taxon>Sternorrhyncha</taxon>
        <taxon>Psylloidea</taxon>
        <taxon>Psyllidae</taxon>
        <taxon>Psyllinae</taxon>
        <taxon>Cacopsylla</taxon>
    </lineage>
</organism>
<protein>
    <submittedName>
        <fullName evidence="2">Uncharacterized protein</fullName>
    </submittedName>
</protein>
<sequence>MRGKTHRKKCSEVLSFDNLGRVTVCIFDTLQLGKDRLGQLQLDLLLVFTQSRKPESLERKRRRMDRLPLSVARCLKHGLHVGPRLIAEGDRVVLERILGELLARDYRLFWLSPARLKSCRLPGKLETSRLLIVAKRHVIRMRERLMSSVGSHAAAHDRSKRLSSGGGRFGSLFRPRIHQLLHGKPGQLAPGEIVGRDRDFGSDVVRLHVFSVLFLLAGRSFLGLLFFGNPFQEHCLQSMFAGVLLRLSLGKSFSGKLFLVHLEMDSVDARLVGGHLVNLVDNVRVHLVQDHDGRFGLDHPLDARILAESAQLRIRLSQLPFGFWFFTIRVSCHRGCLSGTRTKRLFHLCRLLLLLLLCVAAILLLLLLLSHNTKPLFDGSVLRSSCLSRVHFRQEI</sequence>